<dbReference type="PANTHER" id="PTHR43884">
    <property type="entry name" value="ACYL-COA DEHYDROGENASE"/>
    <property type="match status" value="1"/>
</dbReference>
<dbReference type="AlphaFoldDB" id="H1LDQ6"/>
<dbReference type="InterPro" id="IPR009075">
    <property type="entry name" value="AcylCo_DH/oxidase_C"/>
</dbReference>
<keyword evidence="3 5" id="KW-0285">Flavoprotein</keyword>
<evidence type="ECO:0000259" key="7">
    <source>
        <dbReference type="Pfam" id="PF02770"/>
    </source>
</evidence>
<dbReference type="InterPro" id="IPR036250">
    <property type="entry name" value="AcylCo_DH-like_C"/>
</dbReference>
<feature type="domain" description="Acyl-CoA oxidase/dehydrogenase middle" evidence="7">
    <location>
        <begin position="118"/>
        <end position="209"/>
    </location>
</feature>
<evidence type="ECO:0000256" key="3">
    <source>
        <dbReference type="ARBA" id="ARBA00022630"/>
    </source>
</evidence>
<dbReference type="PANTHER" id="PTHR43884:SF12">
    <property type="entry name" value="ISOVALERYL-COA DEHYDROGENASE, MITOCHONDRIAL-RELATED"/>
    <property type="match status" value="1"/>
</dbReference>
<evidence type="ECO:0000256" key="2">
    <source>
        <dbReference type="ARBA" id="ARBA00009347"/>
    </source>
</evidence>
<dbReference type="OrthoDB" id="9802447at2"/>
<dbReference type="SUPFAM" id="SSF47203">
    <property type="entry name" value="Acyl-CoA dehydrogenase C-terminal domain-like"/>
    <property type="match status" value="1"/>
</dbReference>
<organism evidence="9 10">
    <name type="scientific">Lentilactobacillus kisonensis F0435</name>
    <dbReference type="NCBI Taxonomy" id="797516"/>
    <lineage>
        <taxon>Bacteria</taxon>
        <taxon>Bacillati</taxon>
        <taxon>Bacillota</taxon>
        <taxon>Bacilli</taxon>
        <taxon>Lactobacillales</taxon>
        <taxon>Lactobacillaceae</taxon>
        <taxon>Lentilactobacillus</taxon>
    </lineage>
</organism>
<dbReference type="InterPro" id="IPR009100">
    <property type="entry name" value="AcylCoA_DH/oxidase_NM_dom_sf"/>
</dbReference>
<evidence type="ECO:0000313" key="9">
    <source>
        <dbReference type="EMBL" id="EHO53027.1"/>
    </source>
</evidence>
<evidence type="ECO:0000256" key="4">
    <source>
        <dbReference type="ARBA" id="ARBA00022827"/>
    </source>
</evidence>
<dbReference type="Pfam" id="PF02770">
    <property type="entry name" value="Acyl-CoA_dh_M"/>
    <property type="match status" value="1"/>
</dbReference>
<evidence type="ECO:0000256" key="5">
    <source>
        <dbReference type="RuleBase" id="RU362125"/>
    </source>
</evidence>
<proteinExistence type="inferred from homology"/>
<protein>
    <submittedName>
        <fullName evidence="9">Acyl-CoA dehydrogenase protein</fullName>
    </submittedName>
</protein>
<accession>H1LDQ6</accession>
<dbReference type="Gene3D" id="1.20.140.10">
    <property type="entry name" value="Butyryl-CoA Dehydrogenase, subunit A, domain 3"/>
    <property type="match status" value="1"/>
</dbReference>
<evidence type="ECO:0000313" key="10">
    <source>
        <dbReference type="Proteomes" id="UP000005025"/>
    </source>
</evidence>
<dbReference type="InterPro" id="IPR013786">
    <property type="entry name" value="AcylCoA_DH/ox_N"/>
</dbReference>
<dbReference type="Gene3D" id="2.40.110.10">
    <property type="entry name" value="Butyryl-CoA Dehydrogenase, subunit A, domain 2"/>
    <property type="match status" value="1"/>
</dbReference>
<gene>
    <name evidence="9" type="ORF">HMPREF9104_00731</name>
</gene>
<dbReference type="Pfam" id="PF02771">
    <property type="entry name" value="Acyl-CoA_dh_N"/>
    <property type="match status" value="1"/>
</dbReference>
<comment type="cofactor">
    <cofactor evidence="1 5">
        <name>FAD</name>
        <dbReference type="ChEBI" id="CHEBI:57692"/>
    </cofactor>
</comment>
<dbReference type="RefSeq" id="WP_008855912.1">
    <property type="nucleotide sequence ID" value="NZ_JH591011.1"/>
</dbReference>
<dbReference type="Gene3D" id="1.10.540.10">
    <property type="entry name" value="Acyl-CoA dehydrogenase/oxidase, N-terminal domain"/>
    <property type="match status" value="1"/>
</dbReference>
<evidence type="ECO:0000259" key="6">
    <source>
        <dbReference type="Pfam" id="PF00441"/>
    </source>
</evidence>
<sequence>MTVIEEENRMLIQMVKEFTANELAPLDMEIDQKGDYPAGLFQRVIDNGLLKITLPSQYGGAGFDYTAAADALNKMAIGNASMAVTLEGHFKTIEQFTKYGQPSLNDKYLPSAGHRIFAFSMTEPSGGSNPKGISTRAVKQGDNWVITGDKIMITNGGLAEVYCILSKTEDDQMAVFVVDKDMPGCQFGKREDFIGLRGTPVGEVVLDHVVVPADHLLGKVGQGLEIGDNAHADARVLMGAILAGIIEHELGIAINYSKERKALTTPLYQLQVIQEKIADIAIARQNTRALYQKGAQQKVANQLYAETAAMAKSYGSRAAVRSGDEALQVLGGYGYSREYPVEHLIRDARAMELAEGTIEKMNLEITNAEILSRPLSK</sequence>
<dbReference type="Pfam" id="PF00441">
    <property type="entry name" value="Acyl-CoA_dh_1"/>
    <property type="match status" value="1"/>
</dbReference>
<keyword evidence="5" id="KW-0560">Oxidoreductase</keyword>
<dbReference type="InterPro" id="IPR037069">
    <property type="entry name" value="AcylCoA_DH/ox_N_sf"/>
</dbReference>
<evidence type="ECO:0000259" key="8">
    <source>
        <dbReference type="Pfam" id="PF02771"/>
    </source>
</evidence>
<name>H1LDQ6_9LACO</name>
<dbReference type="InterPro" id="IPR046373">
    <property type="entry name" value="Acyl-CoA_Oxase/DH_mid-dom_sf"/>
</dbReference>
<reference evidence="9 10" key="1">
    <citation type="submission" date="2011-09" db="EMBL/GenBank/DDBJ databases">
        <authorList>
            <person name="Weinstock G."/>
            <person name="Sodergren E."/>
            <person name="Clifton S."/>
            <person name="Fulton L."/>
            <person name="Fulton B."/>
            <person name="Courtney L."/>
            <person name="Fronick C."/>
            <person name="Harrison M."/>
            <person name="Strong C."/>
            <person name="Farmer C."/>
            <person name="Delahaunty K."/>
            <person name="Markovic C."/>
            <person name="Hall O."/>
            <person name="Minx P."/>
            <person name="Tomlinson C."/>
            <person name="Mitreva M."/>
            <person name="Hou S."/>
            <person name="Chen J."/>
            <person name="Wollam A."/>
            <person name="Pepin K.H."/>
            <person name="Johnson M."/>
            <person name="Bhonagiri V."/>
            <person name="Zhang X."/>
            <person name="Suruliraj S."/>
            <person name="Warren W."/>
            <person name="Chinwalla A."/>
            <person name="Mardis E.R."/>
            <person name="Wilson R.K."/>
        </authorList>
    </citation>
    <scope>NUCLEOTIDE SEQUENCE [LARGE SCALE GENOMIC DNA]</scope>
    <source>
        <strain evidence="9 10">F0435</strain>
    </source>
</reference>
<dbReference type="STRING" id="797516.HMPREF9104_00731"/>
<dbReference type="GO" id="GO:0050660">
    <property type="term" value="F:flavin adenine dinucleotide binding"/>
    <property type="evidence" value="ECO:0007669"/>
    <property type="project" value="InterPro"/>
</dbReference>
<dbReference type="EMBL" id="AGRJ01000075">
    <property type="protein sequence ID" value="EHO53027.1"/>
    <property type="molecule type" value="Genomic_DNA"/>
</dbReference>
<keyword evidence="4 5" id="KW-0274">FAD</keyword>
<dbReference type="SUPFAM" id="SSF56645">
    <property type="entry name" value="Acyl-CoA dehydrogenase NM domain-like"/>
    <property type="match status" value="1"/>
</dbReference>
<comment type="similarity">
    <text evidence="2 5">Belongs to the acyl-CoA dehydrogenase family.</text>
</comment>
<evidence type="ECO:0000256" key="1">
    <source>
        <dbReference type="ARBA" id="ARBA00001974"/>
    </source>
</evidence>
<feature type="domain" description="Acyl-CoA dehydrogenase/oxidase N-terminal" evidence="8">
    <location>
        <begin position="6"/>
        <end position="111"/>
    </location>
</feature>
<feature type="domain" description="Acyl-CoA dehydrogenase/oxidase C-terminal" evidence="6">
    <location>
        <begin position="221"/>
        <end position="365"/>
    </location>
</feature>
<dbReference type="PATRIC" id="fig|797516.3.peg.655"/>
<dbReference type="HOGENOM" id="CLU_018204_3_5_9"/>
<dbReference type="InterPro" id="IPR006091">
    <property type="entry name" value="Acyl-CoA_Oxase/DH_mid-dom"/>
</dbReference>
<dbReference type="GO" id="GO:0003995">
    <property type="term" value="F:acyl-CoA dehydrogenase activity"/>
    <property type="evidence" value="ECO:0007669"/>
    <property type="project" value="TreeGrafter"/>
</dbReference>
<dbReference type="Proteomes" id="UP000005025">
    <property type="component" value="Unassembled WGS sequence"/>
</dbReference>
<comment type="caution">
    <text evidence="9">The sequence shown here is derived from an EMBL/GenBank/DDBJ whole genome shotgun (WGS) entry which is preliminary data.</text>
</comment>